<dbReference type="Gramene" id="Os08t0203350-01">
    <property type="protein sequence ID" value="Os08t0203350-01"/>
    <property type="gene ID" value="Os08g0203350"/>
</dbReference>
<reference evidence="2 3" key="1">
    <citation type="journal article" date="2005" name="Nature">
        <title>The map-based sequence of the rice genome.</title>
        <authorList>
            <consortium name="International rice genome sequencing project (IRGSP)"/>
            <person name="Matsumoto T."/>
            <person name="Wu J."/>
            <person name="Kanamori H."/>
            <person name="Katayose Y."/>
            <person name="Fujisawa M."/>
            <person name="Namiki N."/>
            <person name="Mizuno H."/>
            <person name="Yamamoto K."/>
            <person name="Antonio B.A."/>
            <person name="Baba T."/>
            <person name="Sakata K."/>
            <person name="Nagamura Y."/>
            <person name="Aoki H."/>
            <person name="Arikawa K."/>
            <person name="Arita K."/>
            <person name="Bito T."/>
            <person name="Chiden Y."/>
            <person name="Fujitsuka N."/>
            <person name="Fukunaka R."/>
            <person name="Hamada M."/>
            <person name="Harada C."/>
            <person name="Hayashi A."/>
            <person name="Hijishita S."/>
            <person name="Honda M."/>
            <person name="Hosokawa S."/>
            <person name="Ichikawa Y."/>
            <person name="Idonuma A."/>
            <person name="Iijima M."/>
            <person name="Ikeda M."/>
            <person name="Ikeno M."/>
            <person name="Ito K."/>
            <person name="Ito S."/>
            <person name="Ito T."/>
            <person name="Ito Y."/>
            <person name="Ito Y."/>
            <person name="Iwabuchi A."/>
            <person name="Kamiya K."/>
            <person name="Karasawa W."/>
            <person name="Kurita K."/>
            <person name="Katagiri S."/>
            <person name="Kikuta A."/>
            <person name="Kobayashi H."/>
            <person name="Kobayashi N."/>
            <person name="Machita K."/>
            <person name="Maehara T."/>
            <person name="Masukawa M."/>
            <person name="Mizubayashi T."/>
            <person name="Mukai Y."/>
            <person name="Nagasaki H."/>
            <person name="Nagata Y."/>
            <person name="Naito S."/>
            <person name="Nakashima M."/>
            <person name="Nakama Y."/>
            <person name="Nakamichi Y."/>
            <person name="Nakamura M."/>
            <person name="Meguro A."/>
            <person name="Negishi M."/>
            <person name="Ohta I."/>
            <person name="Ohta T."/>
            <person name="Okamoto M."/>
            <person name="Ono N."/>
            <person name="Saji S."/>
            <person name="Sakaguchi M."/>
            <person name="Sakai K."/>
            <person name="Shibata M."/>
            <person name="Shimokawa T."/>
            <person name="Song J."/>
            <person name="Takazaki Y."/>
            <person name="Terasawa K."/>
            <person name="Tsugane M."/>
            <person name="Tsuji K."/>
            <person name="Ueda S."/>
            <person name="Waki K."/>
            <person name="Yamagata H."/>
            <person name="Yamamoto M."/>
            <person name="Yamamoto S."/>
            <person name="Yamane H."/>
            <person name="Yoshiki S."/>
            <person name="Yoshihara R."/>
            <person name="Yukawa K."/>
            <person name="Zhong H."/>
            <person name="Yano M."/>
            <person name="Yuan Q."/>
            <person name="Ouyang S."/>
            <person name="Liu J."/>
            <person name="Jones K.M."/>
            <person name="Gansberger K."/>
            <person name="Moffat K."/>
            <person name="Hill J."/>
            <person name="Bera J."/>
            <person name="Fadrosh D."/>
            <person name="Jin S."/>
            <person name="Johri S."/>
            <person name="Kim M."/>
            <person name="Overton L."/>
            <person name="Reardon M."/>
            <person name="Tsitrin T."/>
            <person name="Vuong H."/>
            <person name="Weaver B."/>
            <person name="Ciecko A."/>
            <person name="Tallon L."/>
            <person name="Jackson J."/>
            <person name="Pai G."/>
            <person name="Aken S.V."/>
            <person name="Utterback T."/>
            <person name="Reidmuller S."/>
            <person name="Feldblyum T."/>
            <person name="Hsiao J."/>
            <person name="Zismann V."/>
            <person name="Iobst S."/>
            <person name="de Vazeille A.R."/>
            <person name="Buell C.R."/>
            <person name="Ying K."/>
            <person name="Li Y."/>
            <person name="Lu T."/>
            <person name="Huang Y."/>
            <person name="Zhao Q."/>
            <person name="Feng Q."/>
            <person name="Zhang L."/>
            <person name="Zhu J."/>
            <person name="Weng Q."/>
            <person name="Mu J."/>
            <person name="Lu Y."/>
            <person name="Fan D."/>
            <person name="Liu Y."/>
            <person name="Guan J."/>
            <person name="Zhang Y."/>
            <person name="Yu S."/>
            <person name="Liu X."/>
            <person name="Zhang Y."/>
            <person name="Hong G."/>
            <person name="Han B."/>
            <person name="Choisne N."/>
            <person name="Demange N."/>
            <person name="Orjeda G."/>
            <person name="Samain S."/>
            <person name="Cattolico L."/>
            <person name="Pelletier E."/>
            <person name="Couloux A."/>
            <person name="Segurens B."/>
            <person name="Wincker P."/>
            <person name="D'Hont A."/>
            <person name="Scarpelli C."/>
            <person name="Weissenbach J."/>
            <person name="Salanoubat M."/>
            <person name="Quetier F."/>
            <person name="Yu Y."/>
            <person name="Kim H.R."/>
            <person name="Rambo T."/>
            <person name="Currie J."/>
            <person name="Collura K."/>
            <person name="Luo M."/>
            <person name="Yang T."/>
            <person name="Ammiraju J.S.S."/>
            <person name="Engler F."/>
            <person name="Soderlund C."/>
            <person name="Wing R.A."/>
            <person name="Palmer L.E."/>
            <person name="de la Bastide M."/>
            <person name="Spiegel L."/>
            <person name="Nascimento L."/>
            <person name="Zutavern T."/>
            <person name="O'Shaughnessy A."/>
            <person name="Dike S."/>
            <person name="Dedhia N."/>
            <person name="Preston R."/>
            <person name="Balija V."/>
            <person name="McCombie W.R."/>
            <person name="Chow T."/>
            <person name="Chen H."/>
            <person name="Chung M."/>
            <person name="Chen C."/>
            <person name="Shaw J."/>
            <person name="Wu H."/>
            <person name="Hsiao K."/>
            <person name="Chao Y."/>
            <person name="Chu M."/>
            <person name="Cheng C."/>
            <person name="Hour A."/>
            <person name="Lee P."/>
            <person name="Lin S."/>
            <person name="Lin Y."/>
            <person name="Liou J."/>
            <person name="Liu S."/>
            <person name="Hsing Y."/>
            <person name="Raghuvanshi S."/>
            <person name="Mohanty A."/>
            <person name="Bharti A.K."/>
            <person name="Gaur A."/>
            <person name="Gupta V."/>
            <person name="Kumar D."/>
            <person name="Ravi V."/>
            <person name="Vij S."/>
            <person name="Kapur A."/>
            <person name="Khurana P."/>
            <person name="Khurana P."/>
            <person name="Khurana J.P."/>
            <person name="Tyagi A.K."/>
            <person name="Gaikwad K."/>
            <person name="Singh A."/>
            <person name="Dalal V."/>
            <person name="Srivastava S."/>
            <person name="Dixit A."/>
            <person name="Pal A.K."/>
            <person name="Ghazi I.A."/>
            <person name="Yadav M."/>
            <person name="Pandit A."/>
            <person name="Bhargava A."/>
            <person name="Sureshbabu K."/>
            <person name="Batra K."/>
            <person name="Sharma T.R."/>
            <person name="Mohapatra T."/>
            <person name="Singh N.K."/>
            <person name="Messing J."/>
            <person name="Nelson A.B."/>
            <person name="Fuks G."/>
            <person name="Kavchok S."/>
            <person name="Keizer G."/>
            <person name="Linton E."/>
            <person name="Llaca V."/>
            <person name="Song R."/>
            <person name="Tanyolac B."/>
            <person name="Young S."/>
            <person name="Ho-Il K."/>
            <person name="Hahn J.H."/>
            <person name="Sangsakoo G."/>
            <person name="Vanavichit A."/>
            <person name="de Mattos Luiz.A.T."/>
            <person name="Zimmer P.D."/>
            <person name="Malone G."/>
            <person name="Dellagostin O."/>
            <person name="de Oliveira A.C."/>
            <person name="Bevan M."/>
            <person name="Bancroft I."/>
            <person name="Minx P."/>
            <person name="Cordum H."/>
            <person name="Wilson R."/>
            <person name="Cheng Z."/>
            <person name="Jin W."/>
            <person name="Jiang J."/>
            <person name="Leong S.A."/>
            <person name="Iwama H."/>
            <person name="Gojobori T."/>
            <person name="Itoh T."/>
            <person name="Niimura Y."/>
            <person name="Fujii Y."/>
            <person name="Habara T."/>
            <person name="Sakai H."/>
            <person name="Sato Y."/>
            <person name="Wilson G."/>
            <person name="Kumar K."/>
            <person name="McCouch S."/>
            <person name="Juretic N."/>
            <person name="Hoen D."/>
            <person name="Wright S."/>
            <person name="Bruskiewich R."/>
            <person name="Bureau T."/>
            <person name="Miyao A."/>
            <person name="Hirochika H."/>
            <person name="Nishikawa T."/>
            <person name="Kadowaki K."/>
            <person name="Sugiura M."/>
            <person name="Burr B."/>
            <person name="Sasaki T."/>
        </authorList>
    </citation>
    <scope>NUCLEOTIDE SEQUENCE [LARGE SCALE GENOMIC DNA]</scope>
    <source>
        <strain evidence="3">cv. Nipponbare</strain>
    </source>
</reference>
<gene>
    <name evidence="2" type="ordered locus">Os08g0203350</name>
</gene>
<dbReference type="EMBL" id="AP008214">
    <property type="protein sequence ID" value="BAH94159.1"/>
    <property type="molecule type" value="Genomic_DNA"/>
</dbReference>
<feature type="region of interest" description="Disordered" evidence="1">
    <location>
        <begin position="1"/>
        <end position="37"/>
    </location>
</feature>
<organism evidence="2 3">
    <name type="scientific">Oryza sativa subsp. japonica</name>
    <name type="common">Rice</name>
    <dbReference type="NCBI Taxonomy" id="39947"/>
    <lineage>
        <taxon>Eukaryota</taxon>
        <taxon>Viridiplantae</taxon>
        <taxon>Streptophyta</taxon>
        <taxon>Embryophyta</taxon>
        <taxon>Tracheophyta</taxon>
        <taxon>Spermatophyta</taxon>
        <taxon>Magnoliopsida</taxon>
        <taxon>Liliopsida</taxon>
        <taxon>Poales</taxon>
        <taxon>Poaceae</taxon>
        <taxon>BOP clade</taxon>
        <taxon>Oryzoideae</taxon>
        <taxon>Oryzeae</taxon>
        <taxon>Oryzinae</taxon>
        <taxon>Oryza</taxon>
        <taxon>Oryza sativa</taxon>
    </lineage>
</organism>
<dbReference type="KEGG" id="dosa:Os08g0203350"/>
<evidence type="ECO:0000313" key="2">
    <source>
        <dbReference type="EMBL" id="BAH94159.1"/>
    </source>
</evidence>
<feature type="compositionally biased region" description="Basic residues" evidence="1">
    <location>
        <begin position="1"/>
        <end position="10"/>
    </location>
</feature>
<evidence type="ECO:0000313" key="3">
    <source>
        <dbReference type="Proteomes" id="UP000000763"/>
    </source>
</evidence>
<accession>A0A0P0XCY0</accession>
<dbReference type="AlphaFoldDB" id="A0A0P0XCY0"/>
<reference evidence="3" key="2">
    <citation type="journal article" date="2008" name="Nucleic Acids Res.">
        <title>The rice annotation project database (RAP-DB): 2008 update.</title>
        <authorList>
            <consortium name="The rice annotation project (RAP)"/>
        </authorList>
    </citation>
    <scope>GENOME REANNOTATION</scope>
    <source>
        <strain evidence="3">cv. Nipponbare</strain>
    </source>
</reference>
<protein>
    <submittedName>
        <fullName evidence="2">Os08g0203350 protein</fullName>
    </submittedName>
</protein>
<evidence type="ECO:0000256" key="1">
    <source>
        <dbReference type="SAM" id="MobiDB-lite"/>
    </source>
</evidence>
<proteinExistence type="predicted"/>
<dbReference type="Proteomes" id="UP000000763">
    <property type="component" value="Chromosome 8"/>
</dbReference>
<sequence length="79" mass="8924">MAASHARPRRQPPQLTQRWLGRPRLPQRRCGTTSVATRPQWQRDELGLGFFNGPRRAQHNCSELVPSLAMPGHRRGGSS</sequence>
<name>A0A0P0XCY0_ORYSJ</name>